<keyword evidence="3" id="KW-1185">Reference proteome</keyword>
<dbReference type="Proteomes" id="UP000203589">
    <property type="component" value="Chromosome"/>
</dbReference>
<dbReference type="RefSeq" id="WP_094035113.1">
    <property type="nucleotide sequence ID" value="NZ_CP022540.1"/>
</dbReference>
<dbReference type="AlphaFoldDB" id="A0A222E5D6"/>
<dbReference type="OrthoDB" id="9855566at2"/>
<feature type="region of interest" description="Disordered" evidence="1">
    <location>
        <begin position="1"/>
        <end position="20"/>
    </location>
</feature>
<sequence length="68" mass="6874">MNDEKQGGAGPAADETTQHAIDRTVIADVLNCYAHGGTTEQSAISAGVDVATAHKIIADAIAAQKGPE</sequence>
<evidence type="ECO:0000313" key="3">
    <source>
        <dbReference type="Proteomes" id="UP000203589"/>
    </source>
</evidence>
<accession>A0A222E5D6</accession>
<reference evidence="2 3" key="1">
    <citation type="submission" date="2017-07" db="EMBL/GenBank/DDBJ databases">
        <title>Genome Sequence of Antarctobacter heliothermus Strain SMS3 Isolated from a culture of the Diatom Skeletonema marinoi.</title>
        <authorList>
            <person name="Topel M."/>
            <person name="Pinder M.I.M."/>
            <person name="Johansson O.N."/>
            <person name="Kourtchenko O."/>
            <person name="Godhe A."/>
            <person name="Clarke A.K."/>
        </authorList>
    </citation>
    <scope>NUCLEOTIDE SEQUENCE [LARGE SCALE GENOMIC DNA]</scope>
    <source>
        <strain evidence="2 3">SMS3</strain>
    </source>
</reference>
<organism evidence="2 3">
    <name type="scientific">Antarctobacter heliothermus</name>
    <dbReference type="NCBI Taxonomy" id="74033"/>
    <lineage>
        <taxon>Bacteria</taxon>
        <taxon>Pseudomonadati</taxon>
        <taxon>Pseudomonadota</taxon>
        <taxon>Alphaproteobacteria</taxon>
        <taxon>Rhodobacterales</taxon>
        <taxon>Roseobacteraceae</taxon>
        <taxon>Antarctobacter</taxon>
    </lineage>
</organism>
<proteinExistence type="predicted"/>
<name>A0A222E5D6_9RHOB</name>
<protein>
    <submittedName>
        <fullName evidence="2">Uncharacterized protein</fullName>
    </submittedName>
</protein>
<evidence type="ECO:0000313" key="2">
    <source>
        <dbReference type="EMBL" id="ASP21161.1"/>
    </source>
</evidence>
<evidence type="ECO:0000256" key="1">
    <source>
        <dbReference type="SAM" id="MobiDB-lite"/>
    </source>
</evidence>
<dbReference type="KEGG" id="aht:ANTHELSMS3_02497"/>
<dbReference type="EMBL" id="CP022540">
    <property type="protein sequence ID" value="ASP21161.1"/>
    <property type="molecule type" value="Genomic_DNA"/>
</dbReference>
<gene>
    <name evidence="2" type="ORF">ANTHELSMS3_02497</name>
</gene>